<dbReference type="RefSeq" id="WP_187220838.1">
    <property type="nucleotide sequence ID" value="NZ_JABVED010000007.1"/>
</dbReference>
<proteinExistence type="predicted"/>
<organism evidence="1 2">
    <name type="scientific">Actinokineospora xionganensis</name>
    <dbReference type="NCBI Taxonomy" id="2684470"/>
    <lineage>
        <taxon>Bacteria</taxon>
        <taxon>Bacillati</taxon>
        <taxon>Actinomycetota</taxon>
        <taxon>Actinomycetes</taxon>
        <taxon>Pseudonocardiales</taxon>
        <taxon>Pseudonocardiaceae</taxon>
        <taxon>Actinokineospora</taxon>
    </lineage>
</organism>
<keyword evidence="2" id="KW-1185">Reference proteome</keyword>
<accession>A0ABR7L6M7</accession>
<sequence>MSDLPVYPVTVTREDGLWVAVVDGLAGGATDVDRFDELHDAVLDLISTLTDLDPGEFWIQWQFLQGSYQLFEMLRDLRQWEKQADFAVSSRDAARRQLAGELRGAGLSLREIADVIGTSHQRIAQILDTGPAKDILDPRLSDLVAQAGDPAPARLASTVAQLTRLADASEPTSVEFDYPRPLLGAFVFYLDAALHYAPGPRHDLFITTASFLDDVAEDPALRHVPHSA</sequence>
<reference evidence="1 2" key="1">
    <citation type="submission" date="2020-06" db="EMBL/GenBank/DDBJ databases">
        <title>Actinokineospora xiongansis sp. nov., isolated from soil of Baiyangdian.</title>
        <authorList>
            <person name="Zhang X."/>
        </authorList>
    </citation>
    <scope>NUCLEOTIDE SEQUENCE [LARGE SCALE GENOMIC DNA]</scope>
    <source>
        <strain evidence="1 2">HBU206404</strain>
    </source>
</reference>
<name>A0ABR7L6M7_9PSEU</name>
<dbReference type="Proteomes" id="UP000734823">
    <property type="component" value="Unassembled WGS sequence"/>
</dbReference>
<gene>
    <name evidence="1" type="ORF">GPZ80_14345</name>
</gene>
<protein>
    <submittedName>
        <fullName evidence="1">Uncharacterized protein</fullName>
    </submittedName>
</protein>
<comment type="caution">
    <text evidence="1">The sequence shown here is derived from an EMBL/GenBank/DDBJ whole genome shotgun (WGS) entry which is preliminary data.</text>
</comment>
<evidence type="ECO:0000313" key="1">
    <source>
        <dbReference type="EMBL" id="MBC6448349.1"/>
    </source>
</evidence>
<evidence type="ECO:0000313" key="2">
    <source>
        <dbReference type="Proteomes" id="UP000734823"/>
    </source>
</evidence>
<dbReference type="EMBL" id="JABVED010000007">
    <property type="protein sequence ID" value="MBC6448349.1"/>
    <property type="molecule type" value="Genomic_DNA"/>
</dbReference>